<proteinExistence type="predicted"/>
<protein>
    <recommendedName>
        <fullName evidence="2">Inner membrane protein YgaP-like transmembrane domain-containing protein</fullName>
    </recommendedName>
</protein>
<organism evidence="3 4">
    <name type="scientific">Thalassospira lucentensis</name>
    <dbReference type="NCBI Taxonomy" id="168935"/>
    <lineage>
        <taxon>Bacteria</taxon>
        <taxon>Pseudomonadati</taxon>
        <taxon>Pseudomonadota</taxon>
        <taxon>Alphaproteobacteria</taxon>
        <taxon>Rhodospirillales</taxon>
        <taxon>Thalassospiraceae</taxon>
        <taxon>Thalassospira</taxon>
    </lineage>
</organism>
<dbReference type="Pfam" id="PF11127">
    <property type="entry name" value="YgaP-like_TM"/>
    <property type="match status" value="1"/>
</dbReference>
<feature type="domain" description="Inner membrane protein YgaP-like transmembrane" evidence="2">
    <location>
        <begin position="1"/>
        <end position="72"/>
    </location>
</feature>
<dbReference type="Proteomes" id="UP000076335">
    <property type="component" value="Unassembled WGS sequence"/>
</dbReference>
<feature type="transmembrane region" description="Helical" evidence="1">
    <location>
        <begin position="34"/>
        <end position="54"/>
    </location>
</feature>
<dbReference type="InterPro" id="IPR021309">
    <property type="entry name" value="YgaP-like_TM"/>
</dbReference>
<comment type="caution">
    <text evidence="3">The sequence shown here is derived from an EMBL/GenBank/DDBJ whole genome shotgun (WGS) entry which is preliminary data.</text>
</comment>
<dbReference type="OrthoDB" id="9804804at2"/>
<evidence type="ECO:0000313" key="3">
    <source>
        <dbReference type="EMBL" id="KZB61774.1"/>
    </source>
</evidence>
<dbReference type="EMBL" id="LPVY01000022">
    <property type="protein sequence ID" value="KZB61774.1"/>
    <property type="molecule type" value="Genomic_DNA"/>
</dbReference>
<evidence type="ECO:0000313" key="4">
    <source>
        <dbReference type="Proteomes" id="UP000076335"/>
    </source>
</evidence>
<dbReference type="RefSeq" id="WP_062953082.1">
    <property type="nucleotide sequence ID" value="NZ_LPVY01000022.1"/>
</dbReference>
<evidence type="ECO:0000259" key="2">
    <source>
        <dbReference type="Pfam" id="PF11127"/>
    </source>
</evidence>
<name>A0A154L1N3_9PROT</name>
<accession>A0A154L1N3</accession>
<gene>
    <name evidence="3" type="ORF">AUP42_05865</name>
</gene>
<dbReference type="AlphaFoldDB" id="A0A154L1N3"/>
<keyword evidence="1" id="KW-0472">Membrane</keyword>
<reference evidence="3 4" key="1">
    <citation type="submission" date="2015-12" db="EMBL/GenBank/DDBJ databases">
        <title>Genome sequence of Thalassospira lucentensis MCCC 1A02072.</title>
        <authorList>
            <person name="Lu L."/>
            <person name="Lai Q."/>
            <person name="Shao Z."/>
            <person name="Qian P."/>
        </authorList>
    </citation>
    <scope>NUCLEOTIDE SEQUENCE [LARGE SCALE GENOMIC DNA]</scope>
    <source>
        <strain evidence="3 4">MCCC 1A02072</strain>
    </source>
</reference>
<keyword evidence="1" id="KW-0812">Transmembrane</keyword>
<keyword evidence="1" id="KW-1133">Transmembrane helix</keyword>
<feature type="transmembrane region" description="Helical" evidence="1">
    <location>
        <begin position="12"/>
        <end position="28"/>
    </location>
</feature>
<evidence type="ECO:0000256" key="1">
    <source>
        <dbReference type="SAM" id="Phobius"/>
    </source>
</evidence>
<sequence>MKSNVGKIDRALRVILGVVLIALPFVVATETGPFAALGGFGWVAMIAGAIMILTGGMRFCPLYRILGIRTCPIDTKSAR</sequence>